<dbReference type="InterPro" id="IPR000582">
    <property type="entry name" value="Acyl-CoA-binding_protein"/>
</dbReference>
<dbReference type="InterPro" id="IPR036598">
    <property type="entry name" value="GOLD_dom_sf"/>
</dbReference>
<proteinExistence type="predicted"/>
<evidence type="ECO:0000313" key="4">
    <source>
        <dbReference type="EMBL" id="NOV49149.1"/>
    </source>
</evidence>
<dbReference type="PANTHER" id="PTHR22973:SF12">
    <property type="entry name" value="LD35087P"/>
    <property type="match status" value="1"/>
</dbReference>
<dbReference type="Pfam" id="PF00887">
    <property type="entry name" value="ACBP"/>
    <property type="match status" value="1"/>
</dbReference>
<dbReference type="SUPFAM" id="SSF101576">
    <property type="entry name" value="Supernatant protein factor (SPF), C-terminal domain"/>
    <property type="match status" value="1"/>
</dbReference>
<feature type="domain" description="ACB" evidence="3">
    <location>
        <begin position="33"/>
        <end position="124"/>
    </location>
</feature>
<dbReference type="Gene3D" id="1.20.80.10">
    <property type="match status" value="1"/>
</dbReference>
<dbReference type="EMBL" id="GIIL01005423">
    <property type="protein sequence ID" value="NOV49149.1"/>
    <property type="molecule type" value="Transcribed_RNA"/>
</dbReference>
<sequence length="464" mass="53370">MDLANNLEIGINKLGIEDSNELEDVGNKWDFPLKELYKLAVEFYKEKEGKALHLSYDDKLKLVAFTQQVKHGQFDATELPSLGVLDVIGRDRRLAWMQLGNLSKAQSMEGFIDLLDRLCPLFKSYIEAIKKASAQKNKTELKTNDDKSMINAHKLKEEEMNKEIQSRNIKDLLNEQSFYQFKAYAEQQFPNSPDEQAVLIRQLQDQHYSQYMQQLHYGYLVNQNNKKTNQIEENISKNNTYKESNDNEAKLEVNKEIEETQPEINNIDSQGDKVTQDSETYESDCDSQGEYVIAMPNMWTRQDMIAFKAAVSSGEGDGVIRIGHGETVTVRVPTHEGGSHLYWEFATENHDIGFGVYFEWAKSSTTQVTVHITESEDEDELEEDEELTLPDDLECGSQSTVAPLTGVSKPPITEIVPVYRRDCHLEVYAGSHQYPGEGVYLLKFDNSYSMWRSKTLYYRVYYTR</sequence>
<dbReference type="PROSITE" id="PS51228">
    <property type="entry name" value="ACB_2"/>
    <property type="match status" value="1"/>
</dbReference>
<dbReference type="InterPro" id="IPR052269">
    <property type="entry name" value="Golgi-PI4KB_interaction"/>
</dbReference>
<evidence type="ECO:0000259" key="2">
    <source>
        <dbReference type="PROSITE" id="PS50866"/>
    </source>
</evidence>
<accession>A0A6M2DRY0</accession>
<dbReference type="AlphaFoldDB" id="A0A6M2DRY0"/>
<dbReference type="Gene3D" id="2.60.120.680">
    <property type="entry name" value="GOLD domain"/>
    <property type="match status" value="1"/>
</dbReference>
<dbReference type="PANTHER" id="PTHR22973">
    <property type="entry name" value="LD35087P"/>
    <property type="match status" value="1"/>
</dbReference>
<dbReference type="GO" id="GO:0000139">
    <property type="term" value="C:Golgi membrane"/>
    <property type="evidence" value="ECO:0007669"/>
    <property type="project" value="TreeGrafter"/>
</dbReference>
<dbReference type="InterPro" id="IPR009038">
    <property type="entry name" value="GOLD_dom"/>
</dbReference>
<dbReference type="InterPro" id="IPR035984">
    <property type="entry name" value="Acyl-CoA-binding_sf"/>
</dbReference>
<organism evidence="4">
    <name type="scientific">Xenopsylla cheopis</name>
    <name type="common">Oriental rat flea</name>
    <name type="synonym">Pulex cheopis</name>
    <dbReference type="NCBI Taxonomy" id="163159"/>
    <lineage>
        <taxon>Eukaryota</taxon>
        <taxon>Metazoa</taxon>
        <taxon>Ecdysozoa</taxon>
        <taxon>Arthropoda</taxon>
        <taxon>Hexapoda</taxon>
        <taxon>Insecta</taxon>
        <taxon>Pterygota</taxon>
        <taxon>Neoptera</taxon>
        <taxon>Endopterygota</taxon>
        <taxon>Siphonaptera</taxon>
        <taxon>Pulicidae</taxon>
        <taxon>Xenopsyllinae</taxon>
        <taxon>Xenopsylla</taxon>
    </lineage>
</organism>
<dbReference type="FunFam" id="1.20.80.10:FF:000017">
    <property type="entry name" value="Golgi resident protein GCP60"/>
    <property type="match status" value="1"/>
</dbReference>
<dbReference type="Pfam" id="PF13897">
    <property type="entry name" value="GOLD_2"/>
    <property type="match status" value="1"/>
</dbReference>
<dbReference type="InterPro" id="IPR014352">
    <property type="entry name" value="FERM/acyl-CoA-bd_prot_sf"/>
</dbReference>
<feature type="domain" description="GOLD" evidence="2">
    <location>
        <begin position="304"/>
        <end position="462"/>
    </location>
</feature>
<name>A0A6M2DRY0_XENCH</name>
<reference evidence="4" key="1">
    <citation type="submission" date="2020-03" db="EMBL/GenBank/DDBJ databases">
        <title>Transcriptomic Profiling of the Digestive Tract of the Rat Flea, Xenopsylla cheopis, Following Blood Feeding and Infection with Yersinia pestis.</title>
        <authorList>
            <person name="Bland D.M."/>
            <person name="Martens C.A."/>
            <person name="Virtaneva K."/>
            <person name="Kanakabandi K."/>
            <person name="Long D."/>
            <person name="Rosenke R."/>
            <person name="Saturday G.A."/>
            <person name="Hoyt F.H."/>
            <person name="Bruno D.P."/>
            <person name="Ribeiro J.M.C."/>
            <person name="Hinnebusch J."/>
        </authorList>
    </citation>
    <scope>NUCLEOTIDE SEQUENCE</scope>
</reference>
<keyword evidence="1" id="KW-0007">Acetylation</keyword>
<dbReference type="GO" id="GO:0000062">
    <property type="term" value="F:fatty-acyl-CoA binding"/>
    <property type="evidence" value="ECO:0007669"/>
    <property type="project" value="InterPro"/>
</dbReference>
<dbReference type="SUPFAM" id="SSF47027">
    <property type="entry name" value="Acyl-CoA binding protein"/>
    <property type="match status" value="1"/>
</dbReference>
<evidence type="ECO:0000259" key="3">
    <source>
        <dbReference type="PROSITE" id="PS51228"/>
    </source>
</evidence>
<dbReference type="PROSITE" id="PS50866">
    <property type="entry name" value="GOLD"/>
    <property type="match status" value="1"/>
</dbReference>
<evidence type="ECO:0000256" key="1">
    <source>
        <dbReference type="ARBA" id="ARBA00022990"/>
    </source>
</evidence>
<protein>
    <submittedName>
        <fullName evidence="4">Protein involved in maintenance of golgi structure and er-golgi transport</fullName>
    </submittedName>
</protein>